<feature type="domain" description="VIT" evidence="2">
    <location>
        <begin position="66"/>
        <end position="196"/>
    </location>
</feature>
<organism evidence="3 4">
    <name type="scientific">Lophium mytilinum</name>
    <dbReference type="NCBI Taxonomy" id="390894"/>
    <lineage>
        <taxon>Eukaryota</taxon>
        <taxon>Fungi</taxon>
        <taxon>Dikarya</taxon>
        <taxon>Ascomycota</taxon>
        <taxon>Pezizomycotina</taxon>
        <taxon>Dothideomycetes</taxon>
        <taxon>Pleosporomycetidae</taxon>
        <taxon>Mytilinidiales</taxon>
        <taxon>Mytilinidiaceae</taxon>
        <taxon>Lophium</taxon>
    </lineage>
</organism>
<protein>
    <submittedName>
        <fullName evidence="3">VIT-domain-containing protein</fullName>
    </submittedName>
</protein>
<dbReference type="Proteomes" id="UP000799750">
    <property type="component" value="Unassembled WGS sequence"/>
</dbReference>
<evidence type="ECO:0000259" key="1">
    <source>
        <dbReference type="PROSITE" id="PS50234"/>
    </source>
</evidence>
<keyword evidence="4" id="KW-1185">Reference proteome</keyword>
<dbReference type="Pfam" id="PF13768">
    <property type="entry name" value="VWA_3"/>
    <property type="match status" value="1"/>
</dbReference>
<dbReference type="SUPFAM" id="SSF53300">
    <property type="entry name" value="vWA-like"/>
    <property type="match status" value="1"/>
</dbReference>
<reference evidence="3" key="1">
    <citation type="journal article" date="2020" name="Stud. Mycol.">
        <title>101 Dothideomycetes genomes: a test case for predicting lifestyles and emergence of pathogens.</title>
        <authorList>
            <person name="Haridas S."/>
            <person name="Albert R."/>
            <person name="Binder M."/>
            <person name="Bloem J."/>
            <person name="Labutti K."/>
            <person name="Salamov A."/>
            <person name="Andreopoulos B."/>
            <person name="Baker S."/>
            <person name="Barry K."/>
            <person name="Bills G."/>
            <person name="Bluhm B."/>
            <person name="Cannon C."/>
            <person name="Castanera R."/>
            <person name="Culley D."/>
            <person name="Daum C."/>
            <person name="Ezra D."/>
            <person name="Gonzalez J."/>
            <person name="Henrissat B."/>
            <person name="Kuo A."/>
            <person name="Liang C."/>
            <person name="Lipzen A."/>
            <person name="Lutzoni F."/>
            <person name="Magnuson J."/>
            <person name="Mondo S."/>
            <person name="Nolan M."/>
            <person name="Ohm R."/>
            <person name="Pangilinan J."/>
            <person name="Park H.-J."/>
            <person name="Ramirez L."/>
            <person name="Alfaro M."/>
            <person name="Sun H."/>
            <person name="Tritt A."/>
            <person name="Yoshinaga Y."/>
            <person name="Zwiers L.-H."/>
            <person name="Turgeon B."/>
            <person name="Goodwin S."/>
            <person name="Spatafora J."/>
            <person name="Crous P."/>
            <person name="Grigoriev I."/>
        </authorList>
    </citation>
    <scope>NUCLEOTIDE SEQUENCE</scope>
    <source>
        <strain evidence="3">CBS 269.34</strain>
    </source>
</reference>
<evidence type="ECO:0000313" key="3">
    <source>
        <dbReference type="EMBL" id="KAF2489480.1"/>
    </source>
</evidence>
<dbReference type="OrthoDB" id="1729737at2759"/>
<gene>
    <name evidence="3" type="ORF">BU16DRAFT_519517</name>
</gene>
<proteinExistence type="predicted"/>
<name>A0A6A6QBU5_9PEZI</name>
<feature type="non-terminal residue" evidence="3">
    <location>
        <position position="738"/>
    </location>
</feature>
<dbReference type="InterPro" id="IPR036465">
    <property type="entry name" value="vWFA_dom_sf"/>
</dbReference>
<dbReference type="EMBL" id="MU004199">
    <property type="protein sequence ID" value="KAF2489480.1"/>
    <property type="molecule type" value="Genomic_DNA"/>
</dbReference>
<dbReference type="SMART" id="SM00327">
    <property type="entry name" value="VWA"/>
    <property type="match status" value="1"/>
</dbReference>
<dbReference type="Gene3D" id="3.40.50.410">
    <property type="entry name" value="von Willebrand factor, type A domain"/>
    <property type="match status" value="1"/>
</dbReference>
<evidence type="ECO:0000259" key="2">
    <source>
        <dbReference type="PROSITE" id="PS51468"/>
    </source>
</evidence>
<dbReference type="InterPro" id="IPR002035">
    <property type="entry name" value="VWF_A"/>
</dbReference>
<evidence type="ECO:0000313" key="4">
    <source>
        <dbReference type="Proteomes" id="UP000799750"/>
    </source>
</evidence>
<accession>A0A6A6QBU5</accession>
<dbReference type="PROSITE" id="PS51468">
    <property type="entry name" value="VIT"/>
    <property type="match status" value="1"/>
</dbReference>
<dbReference type="PROSITE" id="PS50234">
    <property type="entry name" value="VWFA"/>
    <property type="match status" value="1"/>
</dbReference>
<sequence>MAYYSNTFGQPYINQFHQEHAALERLASGVVFESAHVAAINLPRPSKRPRKDDIDRSPAFPLFRASTTTSNVTTPELRCLPLLDVSVDVQVTSTISRTTLTQTFSNFSATLIADANYTFPLYDGTVITSFRVSVGHDKTLEGKIKPKREARAEYKQAVAEQRVAALLEEHTPEVFETHLGNIPARSTVKVEIQYVNELKADIGGEGVLVTIPTSVAPRYGLPPPGFPSSTTALGNASNHGLSVTVNVTGLTPIRKLESRTHPISVEMGAAATYNQPIPTTTFSNFAKAASSVKASQNRDFDPNRAIALLADSTATLGKDFVLLILSSGSSLVESRAVMEAPIDGTDESAMMVTLCPQDLFVLNATSETSNRFEGEIIFVADRSGSMMGEKINTLRETLGVFLKSLPEKSFFNIYSFGDNFSSLWGSSQEYTQQSLDAATHHLSNGFDANMGGTEILSAIAAAFENRIEQRNFTTQIMVLTDGEVWDTEKLLDYVAKSREKAGGAVRFFALGIGDSVSHRLIEGIGRQGGGYAEVVAADGKGKWAERVIRMLKGALMPTTWQCEVEIDGLTAISPRQLNTLPSSKIPGYIRAPYHLPSLHTFARRSIFFLFPQHATSDPQTVNIRAKAASGEAIATYLTIKGTPAGTNAIHHLAAKAAMLDLEIGRSWMHQDVPNASKDDANVSLDDMIRKEAERIGTLYKVTGRWTSFIAVDNNTNQESMSRLYKAQRSELSVLTQPR</sequence>
<dbReference type="SMART" id="SM00609">
    <property type="entry name" value="VIT"/>
    <property type="match status" value="1"/>
</dbReference>
<dbReference type="AlphaFoldDB" id="A0A6A6QBU5"/>
<feature type="domain" description="VWFA" evidence="1">
    <location>
        <begin position="375"/>
        <end position="551"/>
    </location>
</feature>
<dbReference type="PANTHER" id="PTHR45737">
    <property type="entry name" value="VON WILLEBRAND FACTOR A DOMAIN-CONTAINING PROTEIN 5A"/>
    <property type="match status" value="1"/>
</dbReference>
<dbReference type="PANTHER" id="PTHR45737:SF4">
    <property type="entry name" value="VON WILLEBRAND DOMAIN PROTEIN (AFU_ORTHOLOGUE AFUA_4G01160)"/>
    <property type="match status" value="1"/>
</dbReference>
<dbReference type="InterPro" id="IPR013694">
    <property type="entry name" value="VIT"/>
</dbReference>
<dbReference type="Pfam" id="PF08487">
    <property type="entry name" value="VIT"/>
    <property type="match status" value="1"/>
</dbReference>